<name>A0AAJ6QNX4_9ACAR</name>
<evidence type="ECO:0000256" key="6">
    <source>
        <dbReference type="ARBA" id="ARBA00023125"/>
    </source>
</evidence>
<feature type="compositionally biased region" description="Basic and acidic residues" evidence="9">
    <location>
        <begin position="1016"/>
        <end position="1045"/>
    </location>
</feature>
<evidence type="ECO:0000259" key="10">
    <source>
        <dbReference type="PROSITE" id="PS51011"/>
    </source>
</evidence>
<dbReference type="CDD" id="cd20389">
    <property type="entry name" value="Tudor_ARID4_rpt1"/>
    <property type="match status" value="1"/>
</dbReference>
<feature type="compositionally biased region" description="Basic and acidic residues" evidence="9">
    <location>
        <begin position="830"/>
        <end position="848"/>
    </location>
</feature>
<dbReference type="GeneID" id="100902621"/>
<keyword evidence="7" id="KW-0804">Transcription</keyword>
<dbReference type="KEGG" id="goe:100902621"/>
<dbReference type="SUPFAM" id="SSF54160">
    <property type="entry name" value="Chromo domain-like"/>
    <property type="match status" value="1"/>
</dbReference>
<feature type="compositionally biased region" description="Basic and acidic residues" evidence="9">
    <location>
        <begin position="1734"/>
        <end position="1750"/>
    </location>
</feature>
<keyword evidence="1" id="KW-1017">Isopeptide bond</keyword>
<feature type="compositionally biased region" description="Low complexity" evidence="9">
    <location>
        <begin position="1092"/>
        <end position="1134"/>
    </location>
</feature>
<dbReference type="RefSeq" id="XP_003739049.1">
    <property type="nucleotide sequence ID" value="XM_003739001.1"/>
</dbReference>
<feature type="compositionally biased region" description="Basic and acidic residues" evidence="9">
    <location>
        <begin position="278"/>
        <end position="299"/>
    </location>
</feature>
<feature type="compositionally biased region" description="Basic and acidic residues" evidence="9">
    <location>
        <begin position="569"/>
        <end position="594"/>
    </location>
</feature>
<feature type="compositionally biased region" description="Basic and acidic residues" evidence="9">
    <location>
        <begin position="871"/>
        <end position="912"/>
    </location>
</feature>
<dbReference type="InterPro" id="IPR025995">
    <property type="entry name" value="Tudor-knot"/>
</dbReference>
<evidence type="ECO:0000313" key="11">
    <source>
        <dbReference type="Proteomes" id="UP000694867"/>
    </source>
</evidence>
<feature type="compositionally biased region" description="Gly residues" evidence="9">
    <location>
        <begin position="662"/>
        <end position="677"/>
    </location>
</feature>
<evidence type="ECO:0000256" key="7">
    <source>
        <dbReference type="ARBA" id="ARBA00023163"/>
    </source>
</evidence>
<dbReference type="SUPFAM" id="SSF46774">
    <property type="entry name" value="ARID-like"/>
    <property type="match status" value="1"/>
</dbReference>
<dbReference type="InterPro" id="IPR036431">
    <property type="entry name" value="ARID_dom_sf"/>
</dbReference>
<dbReference type="Gene3D" id="2.30.30.140">
    <property type="match status" value="3"/>
</dbReference>
<feature type="compositionally biased region" description="Basic and acidic residues" evidence="9">
    <location>
        <begin position="1420"/>
        <end position="1438"/>
    </location>
</feature>
<dbReference type="Pfam" id="PF11717">
    <property type="entry name" value="Tudor-knot"/>
    <property type="match status" value="1"/>
</dbReference>
<feature type="compositionally biased region" description="Basic residues" evidence="9">
    <location>
        <begin position="1718"/>
        <end position="1733"/>
    </location>
</feature>
<feature type="region of interest" description="Disordered" evidence="9">
    <location>
        <begin position="1277"/>
        <end position="1502"/>
    </location>
</feature>
<dbReference type="SUPFAM" id="SSF63748">
    <property type="entry name" value="Tudor/PWWP/MBT"/>
    <property type="match status" value="1"/>
</dbReference>
<dbReference type="InterPro" id="IPR000953">
    <property type="entry name" value="Chromo/chromo_shadow_dom"/>
</dbReference>
<dbReference type="PANTHER" id="PTHR13964">
    <property type="entry name" value="RBP-RELATED"/>
    <property type="match status" value="1"/>
</dbReference>
<feature type="compositionally biased region" description="Low complexity" evidence="9">
    <location>
        <begin position="180"/>
        <end position="191"/>
    </location>
</feature>
<feature type="compositionally biased region" description="Polar residues" evidence="9">
    <location>
        <begin position="1283"/>
        <end position="1315"/>
    </location>
</feature>
<dbReference type="GO" id="GO:0005694">
    <property type="term" value="C:chromosome"/>
    <property type="evidence" value="ECO:0007669"/>
    <property type="project" value="UniProtKB-ARBA"/>
</dbReference>
<feature type="compositionally biased region" description="Basic and acidic residues" evidence="9">
    <location>
        <begin position="1325"/>
        <end position="1353"/>
    </location>
</feature>
<dbReference type="SMART" id="SM01014">
    <property type="entry name" value="ARID"/>
    <property type="match status" value="1"/>
</dbReference>
<feature type="compositionally biased region" description="Gly residues" evidence="9">
    <location>
        <begin position="1708"/>
        <end position="1717"/>
    </location>
</feature>
<dbReference type="InterPro" id="IPR016197">
    <property type="entry name" value="Chromo-like_dom_sf"/>
</dbReference>
<feature type="compositionally biased region" description="Basic residues" evidence="9">
    <location>
        <begin position="1054"/>
        <end position="1064"/>
    </location>
</feature>
<dbReference type="InterPro" id="IPR002999">
    <property type="entry name" value="Tudor"/>
</dbReference>
<dbReference type="GO" id="GO:0006357">
    <property type="term" value="P:regulation of transcription by RNA polymerase II"/>
    <property type="evidence" value="ECO:0007669"/>
    <property type="project" value="TreeGrafter"/>
</dbReference>
<dbReference type="Proteomes" id="UP000694867">
    <property type="component" value="Unplaced"/>
</dbReference>
<evidence type="ECO:0000256" key="9">
    <source>
        <dbReference type="SAM" id="MobiDB-lite"/>
    </source>
</evidence>
<evidence type="ECO:0000256" key="1">
    <source>
        <dbReference type="ARBA" id="ARBA00022499"/>
    </source>
</evidence>
<keyword evidence="8" id="KW-0539">Nucleus</keyword>
<feature type="region of interest" description="Disordered" evidence="9">
    <location>
        <begin position="159"/>
        <end position="302"/>
    </location>
</feature>
<evidence type="ECO:0000256" key="2">
    <source>
        <dbReference type="ARBA" id="ARBA00022553"/>
    </source>
</evidence>
<reference evidence="12" key="1">
    <citation type="submission" date="2025-08" db="UniProtKB">
        <authorList>
            <consortium name="RefSeq"/>
        </authorList>
    </citation>
    <scope>IDENTIFICATION</scope>
</reference>
<keyword evidence="6" id="KW-0238">DNA-binding</keyword>
<keyword evidence="11" id="KW-1185">Reference proteome</keyword>
<feature type="compositionally biased region" description="Polar residues" evidence="9">
    <location>
        <begin position="253"/>
        <end position="270"/>
    </location>
</feature>
<gene>
    <name evidence="12" type="primary">LOC100902621</name>
</gene>
<keyword evidence="4" id="KW-0156">Chromatin regulator</keyword>
<feature type="compositionally biased region" description="Low complexity" evidence="9">
    <location>
        <begin position="1592"/>
        <end position="1610"/>
    </location>
</feature>
<dbReference type="GO" id="GO:0000976">
    <property type="term" value="F:transcription cis-regulatory region binding"/>
    <property type="evidence" value="ECO:0007669"/>
    <property type="project" value="TreeGrafter"/>
</dbReference>
<dbReference type="Gene3D" id="1.10.150.60">
    <property type="entry name" value="ARID DNA-binding domain"/>
    <property type="match status" value="1"/>
</dbReference>
<feature type="compositionally biased region" description="Low complexity" evidence="9">
    <location>
        <begin position="1065"/>
        <end position="1084"/>
    </location>
</feature>
<dbReference type="GO" id="GO:0006325">
    <property type="term" value="P:chromatin organization"/>
    <property type="evidence" value="ECO:0007669"/>
    <property type="project" value="UniProtKB-KW"/>
</dbReference>
<feature type="region of interest" description="Disordered" evidence="9">
    <location>
        <begin position="1521"/>
        <end position="1555"/>
    </location>
</feature>
<feature type="region of interest" description="Disordered" evidence="9">
    <location>
        <begin position="371"/>
        <end position="423"/>
    </location>
</feature>
<protein>
    <submittedName>
        <fullName evidence="12">AT-rich interactive domain-containing protein 4B</fullName>
    </submittedName>
</protein>
<feature type="compositionally biased region" description="Low complexity" evidence="9">
    <location>
        <begin position="975"/>
        <end position="1000"/>
    </location>
</feature>
<dbReference type="Pfam" id="PF01388">
    <property type="entry name" value="ARID"/>
    <property type="match status" value="1"/>
</dbReference>
<evidence type="ECO:0000256" key="8">
    <source>
        <dbReference type="ARBA" id="ARBA00023242"/>
    </source>
</evidence>
<sequence>MSFVTILAVFDASSLFGSNLWSGLCGHKLRELILCPCSLANDEPPFLSVGTDVSAKYKGAFCEAKIKKVQRSVKCRLSFKSVMGGSVIVPDDHIRGNYKVGLTVEAKHPDKPSLFQEATVIKIIDQSQYTVVFDDGDVTTLRRTSLCLKSGKHYMDGESLDQLPLTNPEHFSAPVAPTAGNTGSSSNVGNSPAPGETRGAGAQAREQLGKSGMPPRKKRTAASLGEFLCREGGDASSQEEDEPETTPRRKRNQPTTNLTPRESRNRSAMSAGSVILIEVERKDEKPPRGSDTPRSKRDYVSAPALVLRDQSSIKRDEVRVKLFRDGQVMVVARKDATEFDRKLILKGNPQKSACSKALVYCEKGELPQGWSRKELLDEPADTEDDNEPDRAEEDDDNDDARDSGEDQEDEDETDPDEEVHDEEKDRFVAQLYKFMDERGTPINKAPVVNGKDLDLHQLFSSVQKIGSFDKVTNLNKWKDVYSKLFKEPKATPAQGQQLKSAYKKYLQGFEDLYRKLGMATTLDTKVSTSGGRSQRIMTRNKQLPVNVFKARDRKAVTPQPDSPTSSIGKNRDKDAGVDEEKRSVRKKIIEDKDAGAVTPKRIRSDSLDNSTRKAKEKAAAASAVKSSKEKEDKVVASNTVAGSTVAAAASSTAAVVGTGNNGGGSGAGAGAGPGAGGPKKKRDKNSDTEASESEATPLKKNIEPIRVNDRIKVKYGHGKQLKVYEAKVLKIEDADGDSTEKKYLVHYTGWNNRYDEWIQKKRILENITLKMDKGRGPGRKSAASAAEREKRLDDKDSSNSPSESKNEKAEGGSKRDRSIEKDTATSTSKKTRESAPKEKDEENNEEPRKRRGKLTKKFSEEPTSETSVQTRQKDQAPAKDNNPPKDGAKQKDEEVAKEKKPTEVIKDEKKDGATSTATAKTVKDEKKHSGPPSSSNESQGAAPVKKLVEVSPEQTARVFAVKSKPPESSPPPPTAATSCSPDAAATSATAATSAPLPAVPDVGPSIEKQAPFVAGTKRDRLELKKEKLVEVKKEKVDEESKDSPAQEKQASTPKRSRVTKRKKAGTPSSAAAVSTSTIAASVVPSPQPSAAPAPDSTTSGSSVPASSTAPTSTSVISTAIAAPQTEKTPATAAPPTAPSVSAKEAVPLESVSRESELQERVEAPVLASKTPAAVIPETLPSATSTTAPAATSSSAPVVPPKEEQSEGEDTDIEKDPIEPTIGGPSLTSLAQQPPPAAGAAAAAPSGVGVSDETTITQDDDDEQLMDLDESGVEAFDAEAAASSVESTPTTFANVTPLTSSTPRTNVVVENSTPVASKTRKPRGLKKVEEEEKEKKEETPSRVKEEKLPEEKKLPMAVKSRARKISEPPEEEPGNSRKRPRKTPEVAGGFASKLAAVQSPATVKESPVTESPKTSLVAAEVVKKPEPNDRTKIDADETLKPATPLPSSSSKSIFDEVKQKEKDGKEQKSDQPTTSFMTKKRKTLHKVDEESQPSPPSTPVIAKKTRVEELKQAEKVVKHEVVKDIDTESETSEEKVEAADNIGEVEERGEELKRREAERAAAGDVLASLASACGPKEPEQAGGLFLICEENVLPESPVPNNNNNQENNDVPGPAHAPEEDAAQNRAEISSACVTEVTPPTTPDDSQSSASNQNAPSNANNRRNAVGGQGSARGSEGPGPVDEESTMSADSSDSARPSAVEREREKAVRGKGGLGGAGRGRMKRTRKTLRQKAGQRRAERGSPDHHAGQRGEGRHVGLMCAQMPPNYDPVRPARYNFLLPIDENLDAEERIGIIQDRLCELKKTYLSLKSEIAVIDRKRKRLRRREAVLGTVASGSGNTAPGYAAR</sequence>
<dbReference type="PANTHER" id="PTHR13964:SF27">
    <property type="entry name" value="HAT-TRICK, ISOFORM D"/>
    <property type="match status" value="1"/>
</dbReference>
<feature type="region of interest" description="Disordered" evidence="9">
    <location>
        <begin position="1592"/>
        <end position="1750"/>
    </location>
</feature>
<feature type="compositionally biased region" description="Basic and acidic residues" evidence="9">
    <location>
        <begin position="786"/>
        <end position="797"/>
    </location>
</feature>
<evidence type="ECO:0000256" key="5">
    <source>
        <dbReference type="ARBA" id="ARBA00023015"/>
    </source>
</evidence>
<dbReference type="SMART" id="SM00501">
    <property type="entry name" value="BRIGHT"/>
    <property type="match status" value="1"/>
</dbReference>
<keyword evidence="2" id="KW-0597">Phosphoprotein</keyword>
<feature type="domain" description="ARID" evidence="10">
    <location>
        <begin position="421"/>
        <end position="514"/>
    </location>
</feature>
<feature type="region of interest" description="Disordered" evidence="9">
    <location>
        <begin position="549"/>
        <end position="634"/>
    </location>
</feature>
<feature type="compositionally biased region" description="Basic and acidic residues" evidence="9">
    <location>
        <begin position="1452"/>
        <end position="1468"/>
    </location>
</feature>
<dbReference type="GO" id="GO:0005634">
    <property type="term" value="C:nucleus"/>
    <property type="evidence" value="ECO:0007669"/>
    <property type="project" value="TreeGrafter"/>
</dbReference>
<keyword evidence="3" id="KW-0832">Ubl conjugation</keyword>
<organism evidence="11 12">
    <name type="scientific">Galendromus occidentalis</name>
    <name type="common">western predatory mite</name>
    <dbReference type="NCBI Taxonomy" id="34638"/>
    <lineage>
        <taxon>Eukaryota</taxon>
        <taxon>Metazoa</taxon>
        <taxon>Ecdysozoa</taxon>
        <taxon>Arthropoda</taxon>
        <taxon>Chelicerata</taxon>
        <taxon>Arachnida</taxon>
        <taxon>Acari</taxon>
        <taxon>Parasitiformes</taxon>
        <taxon>Mesostigmata</taxon>
        <taxon>Gamasina</taxon>
        <taxon>Phytoseioidea</taxon>
        <taxon>Phytoseiidae</taxon>
        <taxon>Typhlodrominae</taxon>
        <taxon>Galendromus</taxon>
    </lineage>
</organism>
<feature type="compositionally biased region" description="Low complexity" evidence="9">
    <location>
        <begin position="1641"/>
        <end position="1663"/>
    </location>
</feature>
<proteinExistence type="predicted"/>
<dbReference type="SMART" id="SM00298">
    <property type="entry name" value="CHROMO"/>
    <property type="match status" value="1"/>
</dbReference>
<dbReference type="Pfam" id="PF08169">
    <property type="entry name" value="RBB1NT"/>
    <property type="match status" value="1"/>
</dbReference>
<feature type="compositionally biased region" description="Basic and acidic residues" evidence="9">
    <location>
        <begin position="1151"/>
        <end position="1162"/>
    </location>
</feature>
<evidence type="ECO:0000313" key="12">
    <source>
        <dbReference type="RefSeq" id="XP_003739049.1"/>
    </source>
</evidence>
<dbReference type="InterPro" id="IPR012603">
    <property type="entry name" value="ARID4A/B_PWWP"/>
</dbReference>
<dbReference type="PROSITE" id="PS51011">
    <property type="entry name" value="ARID"/>
    <property type="match status" value="1"/>
</dbReference>
<evidence type="ECO:0000256" key="3">
    <source>
        <dbReference type="ARBA" id="ARBA00022843"/>
    </source>
</evidence>
<feature type="region of interest" description="Disordered" evidence="9">
    <location>
        <begin position="771"/>
        <end position="1261"/>
    </location>
</feature>
<keyword evidence="5" id="KW-0805">Transcription regulation</keyword>
<feature type="compositionally biased region" description="Basic and acidic residues" evidence="9">
    <location>
        <begin position="1521"/>
        <end position="1537"/>
    </location>
</feature>
<dbReference type="SMART" id="SM00333">
    <property type="entry name" value="TUDOR"/>
    <property type="match status" value="2"/>
</dbReference>
<feature type="compositionally biased region" description="Basic and acidic residues" evidence="9">
    <location>
        <begin position="804"/>
        <end position="823"/>
    </location>
</feature>
<feature type="compositionally biased region" description="Basic and acidic residues" evidence="9">
    <location>
        <begin position="1697"/>
        <end position="1706"/>
    </location>
</feature>
<accession>A0AAJ6QNX4</accession>
<dbReference type="CDD" id="cd20390">
    <property type="entry name" value="Tudor_ARID4_rpt2"/>
    <property type="match status" value="1"/>
</dbReference>
<feature type="compositionally biased region" description="Basic and acidic residues" evidence="9">
    <location>
        <begin position="602"/>
        <end position="618"/>
    </location>
</feature>
<feature type="region of interest" description="Disordered" evidence="9">
    <location>
        <begin position="662"/>
        <end position="706"/>
    </location>
</feature>
<dbReference type="InterPro" id="IPR001606">
    <property type="entry name" value="ARID_dom"/>
</dbReference>
<feature type="compositionally biased region" description="Acidic residues" evidence="9">
    <location>
        <begin position="377"/>
        <end position="420"/>
    </location>
</feature>
<feature type="compositionally biased region" description="Low complexity" evidence="9">
    <location>
        <begin position="1178"/>
        <end position="1196"/>
    </location>
</feature>
<evidence type="ECO:0000256" key="4">
    <source>
        <dbReference type="ARBA" id="ARBA00022853"/>
    </source>
</evidence>
<dbReference type="InterPro" id="IPR051232">
    <property type="entry name" value="ARID/SWI1_ChromRemod"/>
</dbReference>